<proteinExistence type="predicted"/>
<dbReference type="EMBL" id="JABBWK010000029">
    <property type="protein sequence ID" value="KAG1899918.1"/>
    <property type="molecule type" value="Genomic_DNA"/>
</dbReference>
<comment type="caution">
    <text evidence="1">The sequence shown here is derived from an EMBL/GenBank/DDBJ whole genome shotgun (WGS) entry which is preliminary data.</text>
</comment>
<sequence>MMDYKEQREWLQEYLPQYMTEHLKDKNYSHFWPVLNAEWFKWLCFLTFPLILFQQRKILQWTKLKSSAKCPKKESTVFNDMLQPKRRAKSKAEIYSDIYYNKRIKPLVKAEEEVGNLLEDEDEDVKAQVHKMYEQQWRTHENAAKTNVLDDDEGDCMLDAEAITQGIDDLSIICQ</sequence>
<gene>
    <name evidence="1" type="ORF">F5891DRAFT_980558</name>
</gene>
<organism evidence="1 2">
    <name type="scientific">Suillus fuscotomentosus</name>
    <dbReference type="NCBI Taxonomy" id="1912939"/>
    <lineage>
        <taxon>Eukaryota</taxon>
        <taxon>Fungi</taxon>
        <taxon>Dikarya</taxon>
        <taxon>Basidiomycota</taxon>
        <taxon>Agaricomycotina</taxon>
        <taxon>Agaricomycetes</taxon>
        <taxon>Agaricomycetidae</taxon>
        <taxon>Boletales</taxon>
        <taxon>Suillineae</taxon>
        <taxon>Suillaceae</taxon>
        <taxon>Suillus</taxon>
    </lineage>
</organism>
<evidence type="ECO:0000313" key="1">
    <source>
        <dbReference type="EMBL" id="KAG1899918.1"/>
    </source>
</evidence>
<protein>
    <submittedName>
        <fullName evidence="1">Uncharacterized protein</fullName>
    </submittedName>
</protein>
<dbReference type="GeneID" id="64671313"/>
<dbReference type="RefSeq" id="XP_041225494.1">
    <property type="nucleotide sequence ID" value="XM_041377015.1"/>
</dbReference>
<evidence type="ECO:0000313" key="2">
    <source>
        <dbReference type="Proteomes" id="UP001195769"/>
    </source>
</evidence>
<dbReference type="AlphaFoldDB" id="A0AAD4E548"/>
<name>A0AAD4E548_9AGAM</name>
<keyword evidence="2" id="KW-1185">Reference proteome</keyword>
<dbReference type="Proteomes" id="UP001195769">
    <property type="component" value="Unassembled WGS sequence"/>
</dbReference>
<accession>A0AAD4E548</accession>
<reference evidence="1" key="1">
    <citation type="journal article" date="2020" name="New Phytol.">
        <title>Comparative genomics reveals dynamic genome evolution in host specialist ectomycorrhizal fungi.</title>
        <authorList>
            <person name="Lofgren L.A."/>
            <person name="Nguyen N.H."/>
            <person name="Vilgalys R."/>
            <person name="Ruytinx J."/>
            <person name="Liao H.L."/>
            <person name="Branco S."/>
            <person name="Kuo A."/>
            <person name="LaButti K."/>
            <person name="Lipzen A."/>
            <person name="Andreopoulos W."/>
            <person name="Pangilinan J."/>
            <person name="Riley R."/>
            <person name="Hundley H."/>
            <person name="Na H."/>
            <person name="Barry K."/>
            <person name="Grigoriev I.V."/>
            <person name="Stajich J.E."/>
            <person name="Kennedy P.G."/>
        </authorList>
    </citation>
    <scope>NUCLEOTIDE SEQUENCE</scope>
    <source>
        <strain evidence="1">FC203</strain>
    </source>
</reference>